<dbReference type="SUPFAM" id="SSF51556">
    <property type="entry name" value="Metallo-dependent hydrolases"/>
    <property type="match status" value="1"/>
</dbReference>
<dbReference type="SUPFAM" id="SSF51338">
    <property type="entry name" value="Composite domain of metallo-dependent hydrolases"/>
    <property type="match status" value="1"/>
</dbReference>
<dbReference type="Proteomes" id="UP000831775">
    <property type="component" value="Chromosome"/>
</dbReference>
<dbReference type="InterPro" id="IPR050378">
    <property type="entry name" value="Metallo-dep_Hydrolases_sf"/>
</dbReference>
<protein>
    <submittedName>
        <fullName evidence="3">Amidohydrolase family protein</fullName>
    </submittedName>
</protein>
<dbReference type="Gene3D" id="3.20.20.140">
    <property type="entry name" value="Metal-dependent hydrolases"/>
    <property type="match status" value="1"/>
</dbReference>
<dbReference type="PANTHER" id="PTHR11647:SF1">
    <property type="entry name" value="COLLAPSIN RESPONSE MEDIATOR PROTEIN"/>
    <property type="match status" value="1"/>
</dbReference>
<feature type="domain" description="Amidohydrolase-related" evidence="2">
    <location>
        <begin position="60"/>
        <end position="397"/>
    </location>
</feature>
<accession>A0ABY4FTQ7</accession>
<dbReference type="RefSeq" id="WP_244684624.1">
    <property type="nucleotide sequence ID" value="NZ_CP095043.1"/>
</dbReference>
<dbReference type="InterPro" id="IPR006680">
    <property type="entry name" value="Amidohydro-rel"/>
</dbReference>
<proteinExistence type="predicted"/>
<dbReference type="Pfam" id="PF01979">
    <property type="entry name" value="Amidohydro_1"/>
    <property type="match status" value="1"/>
</dbReference>
<evidence type="ECO:0000256" key="1">
    <source>
        <dbReference type="ARBA" id="ARBA00001947"/>
    </source>
</evidence>
<evidence type="ECO:0000313" key="4">
    <source>
        <dbReference type="Proteomes" id="UP000831775"/>
    </source>
</evidence>
<gene>
    <name evidence="3" type="ORF">MUN76_10910</name>
</gene>
<name>A0ABY4FTQ7_9MICO</name>
<dbReference type="InterPro" id="IPR032466">
    <property type="entry name" value="Metal_Hydrolase"/>
</dbReference>
<dbReference type="Gene3D" id="2.30.40.10">
    <property type="entry name" value="Urease, subunit C, domain 1"/>
    <property type="match status" value="1"/>
</dbReference>
<dbReference type="InterPro" id="IPR011059">
    <property type="entry name" value="Metal-dep_hydrolase_composite"/>
</dbReference>
<dbReference type="PANTHER" id="PTHR11647">
    <property type="entry name" value="HYDRANTOINASE/DIHYDROPYRIMIDINASE FAMILY MEMBER"/>
    <property type="match status" value="1"/>
</dbReference>
<keyword evidence="4" id="KW-1185">Reference proteome</keyword>
<dbReference type="EMBL" id="CP095043">
    <property type="protein sequence ID" value="UOQ59559.1"/>
    <property type="molecule type" value="Genomic_DNA"/>
</dbReference>
<evidence type="ECO:0000259" key="2">
    <source>
        <dbReference type="Pfam" id="PF01979"/>
    </source>
</evidence>
<sequence length="426" mass="45993">MTHYFDHEAPAILIRDAEVHAPESLGRRDVLMHHGRVSAIADRIDPVPPGTRVIEAEGRILIPGFIDSHLHITGGGSIGAGPISREPEFTFGDIVAAGITTAISPKGADSISRSYEAMLQKARALAAEGLDTRLWSNGFGNPPQSLTESVTRDLFLIPEFVGAKIALSDFLAPPWTPDELHRLLWQVLSGSQMAGKLGIIHVHAGILPGGLGVIEDVVHRYDFTGTDENARHGASRSVGGHFQITHCNWNEGLLDETMRVTRLGGYADITAGMPDRSGFGSEIPGDEAIMYLLREGVDASRITISSDAGGNEAYLDEFRRVETLIRLIPPRIDEVFRNLIVRQGLSVGQAVRMASTNVAEMFDWPYKGRVMVGGAADLVLLDADYGVASVITAGRLVVEDGRVLESGLTSGDLELVRRTAREVEPA</sequence>
<organism evidence="3 4">
    <name type="scientific">Leucobacter rhizosphaerae</name>
    <dbReference type="NCBI Taxonomy" id="2932245"/>
    <lineage>
        <taxon>Bacteria</taxon>
        <taxon>Bacillati</taxon>
        <taxon>Actinomycetota</taxon>
        <taxon>Actinomycetes</taxon>
        <taxon>Micrococcales</taxon>
        <taxon>Microbacteriaceae</taxon>
        <taxon>Leucobacter</taxon>
    </lineage>
</organism>
<reference evidence="3 4" key="1">
    <citation type="submission" date="2022-04" db="EMBL/GenBank/DDBJ databases">
        <title>Leucobacter sp. isolated from rhizosphere of onion.</title>
        <authorList>
            <person name="Won M."/>
            <person name="Lee C.-M."/>
            <person name="Woen H.-Y."/>
            <person name="Kwon S.-W."/>
        </authorList>
    </citation>
    <scope>NUCLEOTIDE SEQUENCE [LARGE SCALE GENOMIC DNA]</scope>
    <source>
        <strain evidence="3 4">H25R-14</strain>
    </source>
</reference>
<comment type="cofactor">
    <cofactor evidence="1">
        <name>Zn(2+)</name>
        <dbReference type="ChEBI" id="CHEBI:29105"/>
    </cofactor>
</comment>
<evidence type="ECO:0000313" key="3">
    <source>
        <dbReference type="EMBL" id="UOQ59559.1"/>
    </source>
</evidence>